<dbReference type="PROSITE" id="PS51892">
    <property type="entry name" value="SUBTILASE"/>
    <property type="match status" value="1"/>
</dbReference>
<dbReference type="Pfam" id="PF12580">
    <property type="entry name" value="TPPII"/>
    <property type="match status" value="1"/>
</dbReference>
<evidence type="ECO:0000256" key="1">
    <source>
        <dbReference type="ARBA" id="ARBA00001910"/>
    </source>
</evidence>
<evidence type="ECO:0000256" key="8">
    <source>
        <dbReference type="PROSITE-ProRule" id="PRU01240"/>
    </source>
</evidence>
<dbReference type="Gene3D" id="6.10.250.3080">
    <property type="match status" value="1"/>
</dbReference>
<keyword evidence="5" id="KW-0645">Protease</keyword>
<dbReference type="Pfam" id="PF00082">
    <property type="entry name" value="Peptidase_S8"/>
    <property type="match status" value="1"/>
</dbReference>
<keyword evidence="6" id="KW-0378">Hydrolase</keyword>
<accession>A0A0C2HAY6</accession>
<dbReference type="EC" id="3.4.14.10" evidence="3"/>
<gene>
    <name evidence="11" type="ORF">ANCDUO_02999</name>
</gene>
<comment type="caution">
    <text evidence="8">Lacks conserved residue(s) required for the propagation of feature annotation.</text>
</comment>
<organism evidence="11 12">
    <name type="scientific">Ancylostoma duodenale</name>
    <dbReference type="NCBI Taxonomy" id="51022"/>
    <lineage>
        <taxon>Eukaryota</taxon>
        <taxon>Metazoa</taxon>
        <taxon>Ecdysozoa</taxon>
        <taxon>Nematoda</taxon>
        <taxon>Chromadorea</taxon>
        <taxon>Rhabditida</taxon>
        <taxon>Rhabditina</taxon>
        <taxon>Rhabditomorpha</taxon>
        <taxon>Strongyloidea</taxon>
        <taxon>Ancylostomatidae</taxon>
        <taxon>Ancylostomatinae</taxon>
        <taxon>Ancylostoma</taxon>
    </lineage>
</organism>
<feature type="domain" description="Tripeptidyl peptidase II second Ig-like" evidence="10">
    <location>
        <begin position="444"/>
        <end position="632"/>
    </location>
</feature>
<keyword evidence="7" id="KW-0720">Serine protease</keyword>
<name>A0A0C2HAY6_9BILA</name>
<evidence type="ECO:0000256" key="3">
    <source>
        <dbReference type="ARBA" id="ARBA00012462"/>
    </source>
</evidence>
<evidence type="ECO:0000256" key="5">
    <source>
        <dbReference type="ARBA" id="ARBA00022670"/>
    </source>
</evidence>
<evidence type="ECO:0000256" key="4">
    <source>
        <dbReference type="ARBA" id="ARBA00022438"/>
    </source>
</evidence>
<dbReference type="PRINTS" id="PR00723">
    <property type="entry name" value="SUBTILISIN"/>
</dbReference>
<dbReference type="PANTHER" id="PTHR43806:SF14">
    <property type="entry name" value="TRIPEPTIDYL-PEPTIDASE 2"/>
    <property type="match status" value="1"/>
</dbReference>
<evidence type="ECO:0000313" key="11">
    <source>
        <dbReference type="EMBL" id="KIH66676.1"/>
    </source>
</evidence>
<dbReference type="InterPro" id="IPR015500">
    <property type="entry name" value="Peptidase_S8_subtilisin-rel"/>
</dbReference>
<dbReference type="OrthoDB" id="10256524at2759"/>
<feature type="domain" description="Peptidase S8/S53" evidence="9">
    <location>
        <begin position="131"/>
        <end position="344"/>
    </location>
</feature>
<dbReference type="PANTHER" id="PTHR43806">
    <property type="entry name" value="PEPTIDASE S8"/>
    <property type="match status" value="1"/>
</dbReference>
<dbReference type="GO" id="GO:0005829">
    <property type="term" value="C:cytosol"/>
    <property type="evidence" value="ECO:0007669"/>
    <property type="project" value="TreeGrafter"/>
</dbReference>
<evidence type="ECO:0000259" key="9">
    <source>
        <dbReference type="Pfam" id="PF00082"/>
    </source>
</evidence>
<dbReference type="GO" id="GO:0008240">
    <property type="term" value="F:tripeptidyl-peptidase activity"/>
    <property type="evidence" value="ECO:0007669"/>
    <property type="project" value="UniProtKB-EC"/>
</dbReference>
<dbReference type="GO" id="GO:0006508">
    <property type="term" value="P:proteolysis"/>
    <property type="evidence" value="ECO:0007669"/>
    <property type="project" value="UniProtKB-KW"/>
</dbReference>
<dbReference type="InterPro" id="IPR050131">
    <property type="entry name" value="Peptidase_S8_subtilisin-like"/>
</dbReference>
<comment type="similarity">
    <text evidence="2 8">Belongs to the peptidase S8 family.</text>
</comment>
<dbReference type="AlphaFoldDB" id="A0A0C2HAY6"/>
<dbReference type="InterPro" id="IPR023828">
    <property type="entry name" value="Peptidase_S8_Ser-AS"/>
</dbReference>
<dbReference type="InterPro" id="IPR022229">
    <property type="entry name" value="TPPII_Ig-like-2"/>
</dbReference>
<keyword evidence="12" id="KW-1185">Reference proteome</keyword>
<dbReference type="Gene3D" id="3.40.50.200">
    <property type="entry name" value="Peptidase S8/S53 domain"/>
    <property type="match status" value="1"/>
</dbReference>
<dbReference type="PROSITE" id="PS00138">
    <property type="entry name" value="SUBTILASE_SER"/>
    <property type="match status" value="1"/>
</dbReference>
<dbReference type="SUPFAM" id="SSF52743">
    <property type="entry name" value="Subtilisin-like"/>
    <property type="match status" value="1"/>
</dbReference>
<proteinExistence type="inferred from homology"/>
<dbReference type="GO" id="GO:0004177">
    <property type="term" value="F:aminopeptidase activity"/>
    <property type="evidence" value="ECO:0007669"/>
    <property type="project" value="UniProtKB-KW"/>
</dbReference>
<dbReference type="InterPro" id="IPR036852">
    <property type="entry name" value="Peptidase_S8/S53_dom_sf"/>
</dbReference>
<reference evidence="11 12" key="1">
    <citation type="submission" date="2013-12" db="EMBL/GenBank/DDBJ databases">
        <title>Draft genome of the parsitic nematode Ancylostoma duodenale.</title>
        <authorList>
            <person name="Mitreva M."/>
        </authorList>
    </citation>
    <scope>NUCLEOTIDE SEQUENCE [LARGE SCALE GENOMIC DNA]</scope>
    <source>
        <strain evidence="11 12">Zhejiang</strain>
    </source>
</reference>
<sequence>MELVIVFLCGEDWQKESWDSAHQLAKADALRLLLAHEESVGGFSDNVKDKHDRENLACQVDFLKSMDKLEDKGPVADCIVWHDGHNWKACIDTSFRGRLALCHPMGEFRTTGDFSKLSHRDEACYTFRIENNGNRLEICVPSGAHGTHVACIAAAYSKDEPGSSGLAPGAQIVSMMIGDNRIDSMETGTALTRALNLCVEMKVDIVNMSFGEGSHFPASGRIIEEIQRIVYQHNVVFVASAGNSGPALSTVGSPGGTTPGVMGIGARICPDQAEALYGVFNEVKNVMYPWSARGPCVDGSLGVSLCAPGAAFAGVPRFSRKAKQMMNGTSMSSPNAAGAIVLVEDLSRKPMDRFTLHCVQLEDDKCYRNSESYKILGPDSHEWTKSFPVVGDRTLEVCLVRGWTRSDVEGGVRIFTRFYGVQRYPLVNLVHGSPYTPIRIRAAPFRPVEIKPTISLNTLYVAAKPTTAKIEPLGPRDLMPNGKQIHRLMLVYKFNMLKSCEIRLELPGVTTYLYESPYDCVLMQLFSSSKEFIGASSSYPERYTYKVEKGEYTAHVQVRQPDTSQLELLMDSPLQYVVRLVFITVRVHVSPAINLDVTSAPNAGDDAFKWVNKPLAPGQQTTLYAGSINDDK</sequence>
<evidence type="ECO:0000256" key="6">
    <source>
        <dbReference type="ARBA" id="ARBA00022801"/>
    </source>
</evidence>
<dbReference type="InterPro" id="IPR000209">
    <property type="entry name" value="Peptidase_S8/S53_dom"/>
</dbReference>
<dbReference type="GO" id="GO:0004252">
    <property type="term" value="F:serine-type endopeptidase activity"/>
    <property type="evidence" value="ECO:0007669"/>
    <property type="project" value="InterPro"/>
</dbReference>
<evidence type="ECO:0000256" key="7">
    <source>
        <dbReference type="ARBA" id="ARBA00022825"/>
    </source>
</evidence>
<comment type="catalytic activity">
    <reaction evidence="1">
        <text>Release of an N-terminal tripeptide from a polypeptide.</text>
        <dbReference type="EC" id="3.4.14.10"/>
    </reaction>
</comment>
<evidence type="ECO:0000259" key="10">
    <source>
        <dbReference type="Pfam" id="PF12580"/>
    </source>
</evidence>
<evidence type="ECO:0000313" key="12">
    <source>
        <dbReference type="Proteomes" id="UP000054047"/>
    </source>
</evidence>
<protein>
    <recommendedName>
        <fullName evidence="3">tripeptidyl-peptidase II</fullName>
        <ecNumber evidence="3">3.4.14.10</ecNumber>
    </recommendedName>
</protein>
<keyword evidence="4" id="KW-0031">Aminopeptidase</keyword>
<dbReference type="EMBL" id="KN727024">
    <property type="protein sequence ID" value="KIH66676.1"/>
    <property type="molecule type" value="Genomic_DNA"/>
</dbReference>
<dbReference type="Proteomes" id="UP000054047">
    <property type="component" value="Unassembled WGS sequence"/>
</dbReference>
<evidence type="ECO:0000256" key="2">
    <source>
        <dbReference type="ARBA" id="ARBA00011073"/>
    </source>
</evidence>